<accession>A0AAD4XEE7</accession>
<evidence type="ECO:0000259" key="5">
    <source>
        <dbReference type="PROSITE" id="PS51774"/>
    </source>
</evidence>
<feature type="coiled-coil region" evidence="3">
    <location>
        <begin position="1086"/>
        <end position="1127"/>
    </location>
</feature>
<name>A0AAD4XEE7_9MAGN</name>
<dbReference type="InterPro" id="IPR051861">
    <property type="entry name" value="NET_actin-binding_domain"/>
</dbReference>
<dbReference type="Pfam" id="PF07765">
    <property type="entry name" value="KIP1"/>
    <property type="match status" value="2"/>
</dbReference>
<feature type="coiled-coil region" evidence="3">
    <location>
        <begin position="2197"/>
        <end position="2224"/>
    </location>
</feature>
<protein>
    <recommendedName>
        <fullName evidence="5">NAB domain-containing protein</fullName>
    </recommendedName>
</protein>
<feature type="domain" description="NAB" evidence="5">
    <location>
        <begin position="59"/>
        <end position="151"/>
    </location>
</feature>
<sequence>MVYAMSILRIGLSIAWLSDFRPGVPVLVQTRGSISSMNRAVLILGIMSTISFWCIEKKKRYFWYSRLSMMTLKRKYSWWRPKNSKWLQENLTDMDAKVSVMVNLIKEDANYFSRRPRMYHKKQPELLKLVEESYLAYRALAERYDYAIGALHQARKTIIGLFPNQIPFNDDSSSSPNGLHKEGSGLSPSQSRSTGKKRPKQVKRKYSWWSPKNSKWLQENFTDMDAKVTVMIKLIKEDSNHFSKRPKMYYKKRSDELLKLVEESYRAYLALGERYDYATWALRQAHKTMLEAFPSQISFNNDSPCSGSPAAEGFILPQPIRAFLYPGGLHKEGSDLSPAQSCSAGIKRLRQGNYLFGSGGGAEEQAKFAKRKVTKDQNTWDKDNDPKVLTEHKVKERKQSSKTGLSGQNIKTGIMSEDELVGKVDDVVLKLKQLIAKLQSGNKVSLQYQQSLEKVSNMESRELSEQAIKEESEFGTLTHSFCKAGAGVTNCLQCLESLSDLETKLSHSQEEAAVLNERASKAETEVQILKQNLTRLEGENEAAILRYKQCLKKISDLETQLSHAEDETRRLIERTKILDEKNLSCTMSIKNLQDEVLCLKEAEEARVQNEQVLVERASNAETEVQILKKDLTRLEGENEAAILRDKQCLEKISNLETQLSHAEDEIRRHIERTKVLDEKNLSSTMLIKNLQDEVLCLKEAKEAGVLNEQVLVERARIAEAEAQISKKDLTRLEGENEAAILQYKQCLEKISDLETKLSHADDETRRHSERSKILDEENLSCAITIKKLQEEVLFLKEAEENLKEQVELLLGERNAFEQVIYCLKEEINELNVQYHSVVEQVKHVGFKPDSVELSVTRLQQENSKMRELYHEAKEENASLLANMEQMEKLLQNNAHSETSLSDVNAELEELREKLMALEETSKSLHQTKSNLVAEKAALVSQVEIATENLTRLMEKNIFLQKSLYDVNAELEESSAKSKNLEESFHSLKNERLGLVTERDMLVAKLESMRERLEGLEKRCTELGDKHVSLENEKEAIRHEVTDVQGLLDQEKRMHTSFAQSNEILVGNLVAEKAALHSEVEIAAESLARLAEKNVSLEKSLEDVNVELEESKTKSKSLEESFHALKNERLGLVTERDTLVTKLKSMRERQEGLEKYSTEVGEKHVYLEKENEALLHALTEVRGLLDQEKRMHASFAQSNEILVGNLVAEKAALHSEVEIAAESLARLAEKNVFHEKSLEDVNVELEESKTKSKSLEESFHALKNERLGLVTERDTLVTKLESTRERQEGLKKYSAEVGEKHVYLEKENEALLHALTEVRGLLDQEKRMHASFAQSNEILVVNLVAEKASLHSEVEIAAESLARLAEKNVFLEKCLEDFNVELEETKTKSKSLEESFHALKNERLGLVTERDTLVTKLDSMRKRQEGLEKYNAEVGEKHVYLEKEKEALLLEVTEVRGLLDQEKRMHASFAQSNEICIGNLVAEKATLVSQVEIAAESLARLAEKNLFLEKSLNGVNAELEESCTKSKNLEESFHSLKNERLGLVSERDTLATMLESMRERLEGLEQCCTELGEKHVHLEKEKEALLHEVTELQDLLDQEKKMHTSFAQNNGFLIGNLEDHIRILQEKHRLMENELEKEEDKALKAQLEISIWQICVRDIEEKSYSLLIECQKHLEASKSSEKLITDLEQKNLHQKLNVDTLSNQVDNLKMGIRQVLKLLKTDLDYACPDKTEEDERLVQHILKKIEDVVCELSQLQDDKQQLLSEKLVLVTVFQQLTCDLRNSSLVYRDENSMLLEEIKSLRNDYSNLKEETCMLEEESIYLLEETMFLSNLCLVLKSFVAELKSFGAEKVAELKGLGEGLESLQGINGGLEQEIKMMHEGIKMVEAENLNLKAAVEKLEIELNATRNQKDLELRPVEVCTTDLDDERTAEFVKLKESLCALVGENKEMKSDMTRYAQDMGPLVESINNLEDLMFSHISSHSADSQEIKDVAKPRHDRSFQLSGDHTLTMSVGIPDLQDLQRRVKAFEKALIQMKRLIQQESMDANNKTSKAVQVEPKEVEHRDGLIRGNSELETTSGIKNVILVKDIPLDQVASSSSYDHRRDLYATSLRRSAPIDEQQLESWGIVEKDCTNHMTVNNNPKGASPVRETGNSDCLQERNSSTILQEEKEMVIDHLKVPKRVSWAQEEGNTQKVLQRLASYNLQLSNLKGTVQGLKKKVKKIRKSRRTENSEYDKVEGQLQEVGEAITQLLDSNRKSRKNLEETVPVKLDGKAEVESKESRNVSVEAHKMCEKIQCLDLEVQKMQLVLMKLDNEHGAEGTSSDPARSSSAPARRKRLALRDLLYSDKEKQ</sequence>
<feature type="coiled-coil region" evidence="3">
    <location>
        <begin position="600"/>
        <end position="672"/>
    </location>
</feature>
<evidence type="ECO:0000256" key="4">
    <source>
        <dbReference type="SAM" id="MobiDB-lite"/>
    </source>
</evidence>
<gene>
    <name evidence="6" type="ORF">MKW98_025932</name>
</gene>
<feature type="coiled-coil region" evidence="3">
    <location>
        <begin position="1553"/>
        <end position="1647"/>
    </location>
</feature>
<dbReference type="InterPro" id="IPR011684">
    <property type="entry name" value="NAB"/>
</dbReference>
<feature type="coiled-coil region" evidence="3">
    <location>
        <begin position="1374"/>
        <end position="1401"/>
    </location>
</feature>
<organism evidence="6 7">
    <name type="scientific">Papaver atlanticum</name>
    <dbReference type="NCBI Taxonomy" id="357466"/>
    <lineage>
        <taxon>Eukaryota</taxon>
        <taxon>Viridiplantae</taxon>
        <taxon>Streptophyta</taxon>
        <taxon>Embryophyta</taxon>
        <taxon>Tracheophyta</taxon>
        <taxon>Spermatophyta</taxon>
        <taxon>Magnoliopsida</taxon>
        <taxon>Ranunculales</taxon>
        <taxon>Papaveraceae</taxon>
        <taxon>Papaveroideae</taxon>
        <taxon>Papaver</taxon>
    </lineage>
</organism>
<feature type="coiled-coil region" evidence="3">
    <location>
        <begin position="855"/>
        <end position="1032"/>
    </location>
</feature>
<feature type="compositionally biased region" description="Basic residues" evidence="4">
    <location>
        <begin position="194"/>
        <end position="205"/>
    </location>
</feature>
<evidence type="ECO:0000256" key="1">
    <source>
        <dbReference type="ARBA" id="ARBA00023054"/>
    </source>
</evidence>
<comment type="caution">
    <text evidence="6">The sequence shown here is derived from an EMBL/GenBank/DDBJ whole genome shotgun (WGS) entry which is preliminary data.</text>
</comment>
<dbReference type="GO" id="GO:0051015">
    <property type="term" value="F:actin filament binding"/>
    <property type="evidence" value="ECO:0007669"/>
    <property type="project" value="TreeGrafter"/>
</dbReference>
<evidence type="ECO:0000313" key="7">
    <source>
        <dbReference type="Proteomes" id="UP001202328"/>
    </source>
</evidence>
<feature type="domain" description="NAB" evidence="5">
    <location>
        <begin position="198"/>
        <end position="282"/>
    </location>
</feature>
<feature type="region of interest" description="Disordered" evidence="4">
    <location>
        <begin position="2314"/>
        <end position="2349"/>
    </location>
</feature>
<dbReference type="GO" id="GO:0005886">
    <property type="term" value="C:plasma membrane"/>
    <property type="evidence" value="ECO:0007669"/>
    <property type="project" value="TreeGrafter"/>
</dbReference>
<feature type="coiled-coil region" evidence="3">
    <location>
        <begin position="1881"/>
        <end position="1908"/>
    </location>
</feature>
<feature type="coiled-coil region" evidence="3">
    <location>
        <begin position="498"/>
        <end position="574"/>
    </location>
</feature>
<reference evidence="6" key="1">
    <citation type="submission" date="2022-04" db="EMBL/GenBank/DDBJ databases">
        <title>A functionally conserved STORR gene fusion in Papaver species that diverged 16.8 million years ago.</title>
        <authorList>
            <person name="Catania T."/>
        </authorList>
    </citation>
    <scope>NUCLEOTIDE SEQUENCE</scope>
    <source>
        <strain evidence="6">S-188037</strain>
    </source>
</reference>
<feature type="compositionally biased region" description="Low complexity" evidence="4">
    <location>
        <begin position="2320"/>
        <end position="2330"/>
    </location>
</feature>
<keyword evidence="1 3" id="KW-0175">Coiled coil</keyword>
<dbReference type="PANTHER" id="PTHR32258:SF6">
    <property type="entry name" value="PROTEIN NETWORKED 1A"/>
    <property type="match status" value="1"/>
</dbReference>
<dbReference type="PROSITE" id="PS51774">
    <property type="entry name" value="NAB"/>
    <property type="match status" value="2"/>
</dbReference>
<evidence type="ECO:0000256" key="2">
    <source>
        <dbReference type="ARBA" id="ARBA00038006"/>
    </source>
</evidence>
<feature type="region of interest" description="Disordered" evidence="4">
    <location>
        <begin position="172"/>
        <end position="205"/>
    </location>
</feature>
<evidence type="ECO:0000313" key="6">
    <source>
        <dbReference type="EMBL" id="KAI3909290.1"/>
    </source>
</evidence>
<feature type="region of interest" description="Disordered" evidence="4">
    <location>
        <begin position="2135"/>
        <end position="2154"/>
    </location>
</feature>
<comment type="similarity">
    <text evidence="2">Belongs to the NET family.</text>
</comment>
<dbReference type="PANTHER" id="PTHR32258">
    <property type="entry name" value="PROTEIN NETWORKED 4A"/>
    <property type="match status" value="1"/>
</dbReference>
<dbReference type="Proteomes" id="UP001202328">
    <property type="component" value="Unassembled WGS sequence"/>
</dbReference>
<dbReference type="EMBL" id="JAJJMB010010329">
    <property type="protein sequence ID" value="KAI3909290.1"/>
    <property type="molecule type" value="Genomic_DNA"/>
</dbReference>
<feature type="coiled-coil region" evidence="3">
    <location>
        <begin position="715"/>
        <end position="815"/>
    </location>
</feature>
<proteinExistence type="inferred from homology"/>
<evidence type="ECO:0000256" key="3">
    <source>
        <dbReference type="SAM" id="Coils"/>
    </source>
</evidence>
<keyword evidence="7" id="KW-1185">Reference proteome</keyword>
<feature type="coiled-coil region" evidence="3">
    <location>
        <begin position="1237"/>
        <end position="1264"/>
    </location>
</feature>